<dbReference type="AlphaFoldDB" id="A0A101M5K3"/>
<gene>
    <name evidence="1" type="ORF">ABT39_MTgene1247</name>
</gene>
<keyword evidence="1" id="KW-0496">Mitochondrion</keyword>
<organism evidence="1">
    <name type="scientific">Picea glauca</name>
    <name type="common">White spruce</name>
    <name type="synonym">Pinus glauca</name>
    <dbReference type="NCBI Taxonomy" id="3330"/>
    <lineage>
        <taxon>Eukaryota</taxon>
        <taxon>Viridiplantae</taxon>
        <taxon>Streptophyta</taxon>
        <taxon>Embryophyta</taxon>
        <taxon>Tracheophyta</taxon>
        <taxon>Spermatophyta</taxon>
        <taxon>Pinopsida</taxon>
        <taxon>Pinidae</taxon>
        <taxon>Conifers I</taxon>
        <taxon>Pinales</taxon>
        <taxon>Pinaceae</taxon>
        <taxon>Picea</taxon>
    </lineage>
</organism>
<dbReference type="EMBL" id="LKAM01000001">
    <property type="protein sequence ID" value="KUM51400.1"/>
    <property type="molecule type" value="Genomic_DNA"/>
</dbReference>
<proteinExistence type="predicted"/>
<reference evidence="1" key="1">
    <citation type="journal article" date="2015" name="Genome Biol. Evol.">
        <title>Organellar Genomes of White Spruce (Picea glauca): Assembly and Annotation.</title>
        <authorList>
            <person name="Jackman S.D."/>
            <person name="Warren R.L."/>
            <person name="Gibb E.A."/>
            <person name="Vandervalk B.P."/>
            <person name="Mohamadi H."/>
            <person name="Chu J."/>
            <person name="Raymond A."/>
            <person name="Pleasance S."/>
            <person name="Coope R."/>
            <person name="Wildung M.R."/>
            <person name="Ritland C.E."/>
            <person name="Bousquet J."/>
            <person name="Jones S.J."/>
            <person name="Bohlmann J."/>
            <person name="Birol I."/>
        </authorList>
    </citation>
    <scope>NUCLEOTIDE SEQUENCE [LARGE SCALE GENOMIC DNA]</scope>
    <source>
        <tissue evidence="1">Flushing bud</tissue>
    </source>
</reference>
<geneLocation type="mitochondrion" evidence="1"/>
<evidence type="ECO:0000313" key="1">
    <source>
        <dbReference type="EMBL" id="KUM51400.1"/>
    </source>
</evidence>
<comment type="caution">
    <text evidence="1">The sequence shown here is derived from an EMBL/GenBank/DDBJ whole genome shotgun (WGS) entry which is preliminary data.</text>
</comment>
<protein>
    <submittedName>
        <fullName evidence="1">Uncharacterized protein</fullName>
    </submittedName>
</protein>
<name>A0A101M5K3_PICGL</name>
<accession>A0A101M5K3</accession>
<sequence>MTYGPMVPLVAYRGRRTDIPLMHIGYFTAVKLTSATPPKSGCESKPGFAGDYEDSCARRRTMIDSPMGTKAP</sequence>